<organism evidence="2 3">
    <name type="scientific">Thalassiosira oceanica</name>
    <name type="common">Marine diatom</name>
    <dbReference type="NCBI Taxonomy" id="159749"/>
    <lineage>
        <taxon>Eukaryota</taxon>
        <taxon>Sar</taxon>
        <taxon>Stramenopiles</taxon>
        <taxon>Ochrophyta</taxon>
        <taxon>Bacillariophyta</taxon>
        <taxon>Coscinodiscophyceae</taxon>
        <taxon>Thalassiosirophycidae</taxon>
        <taxon>Thalassiosirales</taxon>
        <taxon>Thalassiosiraceae</taxon>
        <taxon>Thalassiosira</taxon>
    </lineage>
</organism>
<accession>K0RBJ3</accession>
<feature type="region of interest" description="Disordered" evidence="1">
    <location>
        <begin position="1"/>
        <end position="62"/>
    </location>
</feature>
<evidence type="ECO:0000256" key="1">
    <source>
        <dbReference type="SAM" id="MobiDB-lite"/>
    </source>
</evidence>
<dbReference type="AlphaFoldDB" id="K0RBJ3"/>
<dbReference type="EMBL" id="AGNL01050508">
    <property type="protein sequence ID" value="EJK43877.1"/>
    <property type="molecule type" value="Genomic_DNA"/>
</dbReference>
<keyword evidence="3" id="KW-1185">Reference proteome</keyword>
<name>K0RBJ3_THAOC</name>
<feature type="compositionally biased region" description="Basic and acidic residues" evidence="1">
    <location>
        <begin position="15"/>
        <end position="25"/>
    </location>
</feature>
<feature type="compositionally biased region" description="Gly residues" evidence="1">
    <location>
        <begin position="163"/>
        <end position="172"/>
    </location>
</feature>
<sequence length="211" mass="22547">CRRGRGWAGPGRPRGLPEEVERAVRGDAAGADRTGSGHRGDYVEGAVRTTRSEDEDDAAGSEGLCLGTLSVPIHRLELTEAVFEGRERAVLERWYQLDDPNVKRKAENDGEERGPLEDDADGPTLLHGPRRFPHVQLEITFAATDYLDAAEDEVHDGAAGADVGLGGEGGLSRGPATPVPDGPATPGKGRDSYDNCLTTCIFRDQPSIPHV</sequence>
<gene>
    <name evidence="2" type="ORF">THAOC_37636</name>
</gene>
<evidence type="ECO:0000313" key="3">
    <source>
        <dbReference type="Proteomes" id="UP000266841"/>
    </source>
</evidence>
<feature type="region of interest" description="Disordered" evidence="1">
    <location>
        <begin position="103"/>
        <end position="127"/>
    </location>
</feature>
<dbReference type="Proteomes" id="UP000266841">
    <property type="component" value="Unassembled WGS sequence"/>
</dbReference>
<comment type="caution">
    <text evidence="2">The sequence shown here is derived from an EMBL/GenBank/DDBJ whole genome shotgun (WGS) entry which is preliminary data.</text>
</comment>
<proteinExistence type="predicted"/>
<reference evidence="2 3" key="1">
    <citation type="journal article" date="2012" name="Genome Biol.">
        <title>Genome and low-iron response of an oceanic diatom adapted to chronic iron limitation.</title>
        <authorList>
            <person name="Lommer M."/>
            <person name="Specht M."/>
            <person name="Roy A.S."/>
            <person name="Kraemer L."/>
            <person name="Andreson R."/>
            <person name="Gutowska M.A."/>
            <person name="Wolf J."/>
            <person name="Bergner S.V."/>
            <person name="Schilhabel M.B."/>
            <person name="Klostermeier U.C."/>
            <person name="Beiko R.G."/>
            <person name="Rosenstiel P."/>
            <person name="Hippler M."/>
            <person name="Laroche J."/>
        </authorList>
    </citation>
    <scope>NUCLEOTIDE SEQUENCE [LARGE SCALE GENOMIC DNA]</scope>
    <source>
        <strain evidence="2 3">CCMP1005</strain>
    </source>
</reference>
<feature type="region of interest" description="Disordered" evidence="1">
    <location>
        <begin position="158"/>
        <end position="190"/>
    </location>
</feature>
<feature type="non-terminal residue" evidence="2">
    <location>
        <position position="1"/>
    </location>
</feature>
<evidence type="ECO:0000313" key="2">
    <source>
        <dbReference type="EMBL" id="EJK43877.1"/>
    </source>
</evidence>
<feature type="compositionally biased region" description="Basic and acidic residues" evidence="1">
    <location>
        <begin position="103"/>
        <end position="116"/>
    </location>
</feature>
<protein>
    <submittedName>
        <fullName evidence="2">Uncharacterized protein</fullName>
    </submittedName>
</protein>